<evidence type="ECO:0000256" key="7">
    <source>
        <dbReference type="ARBA" id="ARBA00022643"/>
    </source>
</evidence>
<feature type="binding site" evidence="12">
    <location>
        <position position="24"/>
    </location>
    <ligand>
        <name>FMN</name>
        <dbReference type="ChEBI" id="CHEBI:58210"/>
    </ligand>
</feature>
<organism evidence="14 15">
    <name type="scientific">Halonatronomonas betaini</name>
    <dbReference type="NCBI Taxonomy" id="2778430"/>
    <lineage>
        <taxon>Bacteria</taxon>
        <taxon>Bacillati</taxon>
        <taxon>Bacillota</taxon>
        <taxon>Clostridia</taxon>
        <taxon>Halanaerobiales</taxon>
        <taxon>Halarsenatibacteraceae</taxon>
        <taxon>Halonatronomonas</taxon>
    </lineage>
</organism>
<dbReference type="PANTHER" id="PTHR48109:SF1">
    <property type="entry name" value="DIHYDROOROTATE DEHYDROGENASE (FUMARATE)"/>
    <property type="match status" value="1"/>
</dbReference>
<dbReference type="NCBIfam" id="NF005574">
    <property type="entry name" value="PRK07259.1"/>
    <property type="match status" value="1"/>
</dbReference>
<feature type="binding site" evidence="12">
    <location>
        <position position="48"/>
    </location>
    <ligand>
        <name>substrate</name>
    </ligand>
</feature>
<keyword evidence="15" id="KW-1185">Reference proteome</keyword>
<dbReference type="InterPro" id="IPR033888">
    <property type="entry name" value="DHOD_1B"/>
</dbReference>
<feature type="domain" description="Dihydroorotate dehydrogenase catalytic" evidence="13">
    <location>
        <begin position="7"/>
        <end position="289"/>
    </location>
</feature>
<comment type="caution">
    <text evidence="12">Lacks conserved residue(s) required for the propagation of feature annotation.</text>
</comment>
<feature type="binding site" evidence="12">
    <location>
        <begin position="268"/>
        <end position="269"/>
    </location>
    <ligand>
        <name>FMN</name>
        <dbReference type="ChEBI" id="CHEBI:58210"/>
    </ligand>
</feature>
<dbReference type="CDD" id="cd04740">
    <property type="entry name" value="DHOD_1B_like"/>
    <property type="match status" value="1"/>
</dbReference>
<feature type="binding site" evidence="12">
    <location>
        <position position="220"/>
    </location>
    <ligand>
        <name>FMN</name>
        <dbReference type="ChEBI" id="CHEBI:58210"/>
    </ligand>
</feature>
<dbReference type="PANTHER" id="PTHR48109">
    <property type="entry name" value="DIHYDROOROTATE DEHYDROGENASE (QUINONE), MITOCHONDRIAL-RELATED"/>
    <property type="match status" value="1"/>
</dbReference>
<dbReference type="InterPro" id="IPR049622">
    <property type="entry name" value="Dihydroorotate_DH_I"/>
</dbReference>
<dbReference type="PROSITE" id="PS00912">
    <property type="entry name" value="DHODEHASE_2"/>
    <property type="match status" value="1"/>
</dbReference>
<evidence type="ECO:0000256" key="8">
    <source>
        <dbReference type="ARBA" id="ARBA00022975"/>
    </source>
</evidence>
<comment type="catalytic activity">
    <reaction evidence="11">
        <text>(S)-dihydroorotate + NAD(+) = orotate + NADH + H(+)</text>
        <dbReference type="Rhea" id="RHEA:13513"/>
        <dbReference type="ChEBI" id="CHEBI:15378"/>
        <dbReference type="ChEBI" id="CHEBI:30839"/>
        <dbReference type="ChEBI" id="CHEBI:30864"/>
        <dbReference type="ChEBI" id="CHEBI:57540"/>
        <dbReference type="ChEBI" id="CHEBI:57945"/>
        <dbReference type="EC" id="1.3.1.14"/>
    </reaction>
</comment>
<reference evidence="14" key="1">
    <citation type="submission" date="2020-11" db="EMBL/GenBank/DDBJ databases">
        <title>Halonatronomonas betainensis gen. nov., sp. nov. a novel haloalkaliphilic representative of the family Halanaerobiacae capable of betaine degradation.</title>
        <authorList>
            <person name="Boltyanskaya Y."/>
            <person name="Kevbrin V."/>
            <person name="Detkova E."/>
            <person name="Grouzdev D.S."/>
            <person name="Koziaeva V."/>
            <person name="Zhilina T."/>
        </authorList>
    </citation>
    <scope>NUCLEOTIDE SEQUENCE</scope>
    <source>
        <strain evidence="14">Z-7014</strain>
    </source>
</reference>
<feature type="binding site" evidence="12">
    <location>
        <position position="102"/>
    </location>
    <ligand>
        <name>FMN</name>
        <dbReference type="ChEBI" id="CHEBI:58210"/>
    </ligand>
</feature>
<evidence type="ECO:0000256" key="5">
    <source>
        <dbReference type="ARBA" id="ARBA00022490"/>
    </source>
</evidence>
<feature type="binding site" evidence="12">
    <location>
        <begin position="246"/>
        <end position="247"/>
    </location>
    <ligand>
        <name>FMN</name>
        <dbReference type="ChEBI" id="CHEBI:58210"/>
    </ligand>
</feature>
<proteinExistence type="inferred from homology"/>
<evidence type="ECO:0000259" key="13">
    <source>
        <dbReference type="Pfam" id="PF01180"/>
    </source>
</evidence>
<keyword evidence="7 12" id="KW-0288">FMN</keyword>
<feature type="binding site" evidence="12">
    <location>
        <begin position="195"/>
        <end position="196"/>
    </location>
    <ligand>
        <name>substrate</name>
    </ligand>
</feature>
<feature type="binding site" evidence="12">
    <location>
        <position position="130"/>
    </location>
    <ligand>
        <name>FMN</name>
        <dbReference type="ChEBI" id="CHEBI:58210"/>
    </ligand>
</feature>
<keyword evidence="5 12" id="KW-0963">Cytoplasm</keyword>
<comment type="catalytic activity">
    <reaction evidence="12">
        <text>(S)-dihydroorotate + A = orotate + AH2</text>
        <dbReference type="Rhea" id="RHEA:18073"/>
        <dbReference type="ChEBI" id="CHEBI:13193"/>
        <dbReference type="ChEBI" id="CHEBI:17499"/>
        <dbReference type="ChEBI" id="CHEBI:30839"/>
        <dbReference type="ChEBI" id="CHEBI:30864"/>
    </reaction>
</comment>
<dbReference type="GO" id="GO:0005737">
    <property type="term" value="C:cytoplasm"/>
    <property type="evidence" value="ECO:0007669"/>
    <property type="project" value="UniProtKB-SubCell"/>
</dbReference>
<comment type="cofactor">
    <cofactor evidence="12">
        <name>FMN</name>
        <dbReference type="ChEBI" id="CHEBI:58210"/>
    </cofactor>
    <text evidence="12">Binds 1 FMN per subunit.</text>
</comment>
<evidence type="ECO:0000256" key="10">
    <source>
        <dbReference type="ARBA" id="ARBA00023027"/>
    </source>
</evidence>
<name>A0A931APH6_9FIRM</name>
<dbReference type="HAMAP" id="MF_00224">
    <property type="entry name" value="DHO_dh_type1"/>
    <property type="match status" value="1"/>
</dbReference>
<dbReference type="InterPro" id="IPR001295">
    <property type="entry name" value="Dihydroorotate_DH_CS"/>
</dbReference>
<evidence type="ECO:0000256" key="3">
    <source>
        <dbReference type="ARBA" id="ARBA00004715"/>
    </source>
</evidence>
<dbReference type="InterPro" id="IPR024920">
    <property type="entry name" value="Dihydroorotate_DH_1"/>
</dbReference>
<evidence type="ECO:0000256" key="2">
    <source>
        <dbReference type="ARBA" id="ARBA00004496"/>
    </source>
</evidence>
<comment type="similarity">
    <text evidence="4 12">Belongs to the dihydroorotate dehydrogenase family. Type 1 subfamily.</text>
</comment>
<evidence type="ECO:0000256" key="12">
    <source>
        <dbReference type="HAMAP-Rule" id="MF_00224"/>
    </source>
</evidence>
<dbReference type="Gene3D" id="3.20.20.70">
    <property type="entry name" value="Aldolase class I"/>
    <property type="match status" value="1"/>
</dbReference>
<dbReference type="InterPro" id="IPR050074">
    <property type="entry name" value="DHO_dehydrogenase"/>
</dbReference>
<dbReference type="FunFam" id="3.20.20.70:FF:000027">
    <property type="entry name" value="Dihydropyrimidine dehydrogenase [NADP(+)]"/>
    <property type="match status" value="1"/>
</dbReference>
<dbReference type="InterPro" id="IPR012135">
    <property type="entry name" value="Dihydroorotate_DH_1_2"/>
</dbReference>
<dbReference type="PROSITE" id="PS00911">
    <property type="entry name" value="DHODEHASE_1"/>
    <property type="match status" value="1"/>
</dbReference>
<feature type="active site" description="Nucleophile" evidence="12">
    <location>
        <position position="133"/>
    </location>
</feature>
<accession>A0A931APH6</accession>
<dbReference type="PIRSF" id="PIRSF000164">
    <property type="entry name" value="DHO_oxidase"/>
    <property type="match status" value="1"/>
</dbReference>
<dbReference type="Pfam" id="PF01180">
    <property type="entry name" value="DHO_dh"/>
    <property type="match status" value="1"/>
</dbReference>
<dbReference type="AlphaFoldDB" id="A0A931APH6"/>
<comment type="subcellular location">
    <subcellularLocation>
        <location evidence="2 12">Cytoplasm</location>
    </subcellularLocation>
</comment>
<evidence type="ECO:0000256" key="6">
    <source>
        <dbReference type="ARBA" id="ARBA00022630"/>
    </source>
</evidence>
<sequence>MDYKIDLKTELGSLQLESPVMTASGTCGFGRELTDFYELNELGGLIVKGITVDPREGNPTPRIAETAAGLINSIGLENPGLDGFIKEELPFLKSVNTKVLVNISGHSLDDFKKLAAGLAKQEGIGGIEVNVSCPNIKGGGLAFGTDPELVFKITDLVRKEYNGFVMVKLTPNVSNIIPVAKSAAEGGADALAVANTLPGMKIDIESQSPVLATGSGGLSGPAIKPVALRLVYEIVKHDILPVLGLGGIMTADDAIEYLLAGARAVGVGTATLIDPYAPIRIKTGIAEYLNKNNFENLQEIIGLAHKKGANL</sequence>
<comment type="pathway">
    <text evidence="3">Pyrimidine metabolism; UMP biosynthesis via de novo pathway; orotate from (S)-dihydroorotate (NAD(+) route): step 1/1.</text>
</comment>
<dbReference type="InterPro" id="IPR013785">
    <property type="entry name" value="Aldolase_TIM"/>
</dbReference>
<dbReference type="SUPFAM" id="SSF51395">
    <property type="entry name" value="FMN-linked oxidoreductases"/>
    <property type="match status" value="1"/>
</dbReference>
<keyword evidence="10" id="KW-0520">NAD</keyword>
<evidence type="ECO:0000313" key="14">
    <source>
        <dbReference type="EMBL" id="MBF8435649.1"/>
    </source>
</evidence>
<dbReference type="EC" id="1.3.-.-" evidence="12"/>
<keyword evidence="6 12" id="KW-0285">Flavoprotein</keyword>
<dbReference type="EMBL" id="JADPIE010000001">
    <property type="protein sequence ID" value="MBF8435649.1"/>
    <property type="molecule type" value="Genomic_DNA"/>
</dbReference>
<dbReference type="NCBIfam" id="TIGR01037">
    <property type="entry name" value="pyrD_sub1_fam"/>
    <property type="match status" value="1"/>
</dbReference>
<comment type="function">
    <text evidence="1">Catalyzes the conversion of dihydroorotate to orotate with NAD(+) as electron acceptor.</text>
</comment>
<evidence type="ECO:0000256" key="9">
    <source>
        <dbReference type="ARBA" id="ARBA00023002"/>
    </source>
</evidence>
<evidence type="ECO:0000256" key="1">
    <source>
        <dbReference type="ARBA" id="ARBA00003616"/>
    </source>
</evidence>
<feature type="binding site" evidence="12">
    <location>
        <position position="168"/>
    </location>
    <ligand>
        <name>FMN</name>
        <dbReference type="ChEBI" id="CHEBI:58210"/>
    </ligand>
</feature>
<comment type="caution">
    <text evidence="14">The sequence shown here is derived from an EMBL/GenBank/DDBJ whole genome shotgun (WGS) entry which is preliminary data.</text>
</comment>
<feature type="binding site" evidence="12">
    <location>
        <begin position="72"/>
        <end position="76"/>
    </location>
    <ligand>
        <name>substrate</name>
    </ligand>
</feature>
<protein>
    <recommendedName>
        <fullName evidence="12">Dihydroorotate dehydrogenase</fullName>
        <shortName evidence="12">DHOD</shortName>
        <shortName evidence="12">DHODase</shortName>
        <shortName evidence="12">DHOdehase</shortName>
        <ecNumber evidence="12">1.3.-.-</ecNumber>
    </recommendedName>
</protein>
<dbReference type="GO" id="GO:0004589">
    <property type="term" value="F:dihydroorotate dehydrogenase (NAD+) activity"/>
    <property type="evidence" value="ECO:0007669"/>
    <property type="project" value="UniProtKB-EC"/>
</dbReference>
<evidence type="ECO:0000313" key="15">
    <source>
        <dbReference type="Proteomes" id="UP000621436"/>
    </source>
</evidence>
<keyword evidence="8 12" id="KW-0665">Pyrimidine biosynthesis</keyword>
<gene>
    <name evidence="12" type="primary">pyrD</name>
    <name evidence="14" type="ORF">I0Q91_01025</name>
</gene>
<keyword evidence="9 12" id="KW-0560">Oxidoreductase</keyword>
<feature type="binding site" evidence="12">
    <location>
        <position position="130"/>
    </location>
    <ligand>
        <name>substrate</name>
    </ligand>
</feature>
<dbReference type="Proteomes" id="UP000621436">
    <property type="component" value="Unassembled WGS sequence"/>
</dbReference>
<evidence type="ECO:0000256" key="11">
    <source>
        <dbReference type="ARBA" id="ARBA00048996"/>
    </source>
</evidence>
<feature type="binding site" evidence="12">
    <location>
        <begin position="48"/>
        <end position="49"/>
    </location>
    <ligand>
        <name>FMN</name>
        <dbReference type="ChEBI" id="CHEBI:58210"/>
    </ligand>
</feature>
<dbReference type="GO" id="GO:0006207">
    <property type="term" value="P:'de novo' pyrimidine nucleobase biosynthetic process"/>
    <property type="evidence" value="ECO:0007669"/>
    <property type="project" value="InterPro"/>
</dbReference>
<evidence type="ECO:0000256" key="4">
    <source>
        <dbReference type="ARBA" id="ARBA00008008"/>
    </source>
</evidence>
<dbReference type="GO" id="GO:0044205">
    <property type="term" value="P:'de novo' UMP biosynthetic process"/>
    <property type="evidence" value="ECO:0007669"/>
    <property type="project" value="UniProtKB-UniRule"/>
</dbReference>
<dbReference type="InterPro" id="IPR005720">
    <property type="entry name" value="Dihydroorotate_DH_cat"/>
</dbReference>
<dbReference type="RefSeq" id="WP_270452292.1">
    <property type="nucleotide sequence ID" value="NZ_JADPIE010000001.1"/>
</dbReference>